<dbReference type="Proteomes" id="UP000252519">
    <property type="component" value="Unassembled WGS sequence"/>
</dbReference>
<dbReference type="PANTHER" id="PTHR46709">
    <property type="entry name" value="PROTEIN CBG23488-RELATED"/>
    <property type="match status" value="1"/>
</dbReference>
<dbReference type="PANTHER" id="PTHR46709:SF5">
    <property type="entry name" value="G-PROTEIN COUPLED RECEPTORS FAMILY 1 PROFILE DOMAIN-CONTAINING PROTEIN"/>
    <property type="match status" value="1"/>
</dbReference>
<evidence type="ECO:0000256" key="1">
    <source>
        <dbReference type="SAM" id="Phobius"/>
    </source>
</evidence>
<name>A0A368FZR9_ANCCA</name>
<comment type="caution">
    <text evidence="2">The sequence shown here is derived from an EMBL/GenBank/DDBJ whole genome shotgun (WGS) entry which is preliminary data.</text>
</comment>
<dbReference type="SUPFAM" id="SSF81321">
    <property type="entry name" value="Family A G protein-coupled receptor-like"/>
    <property type="match status" value="1"/>
</dbReference>
<proteinExistence type="predicted"/>
<keyword evidence="1" id="KW-0812">Transmembrane</keyword>
<protein>
    <recommendedName>
        <fullName evidence="4">G-protein coupled receptors family 1 profile domain-containing protein</fullName>
    </recommendedName>
</protein>
<evidence type="ECO:0008006" key="4">
    <source>
        <dbReference type="Google" id="ProtNLM"/>
    </source>
</evidence>
<gene>
    <name evidence="2" type="ORF">ANCCAN_18323</name>
</gene>
<dbReference type="STRING" id="29170.A0A368FZR9"/>
<feature type="transmembrane region" description="Helical" evidence="1">
    <location>
        <begin position="87"/>
        <end position="107"/>
    </location>
</feature>
<keyword evidence="1" id="KW-1133">Transmembrane helix</keyword>
<evidence type="ECO:0000313" key="3">
    <source>
        <dbReference type="Proteomes" id="UP000252519"/>
    </source>
</evidence>
<reference evidence="2 3" key="1">
    <citation type="submission" date="2014-10" db="EMBL/GenBank/DDBJ databases">
        <title>Draft genome of the hookworm Ancylostoma caninum.</title>
        <authorList>
            <person name="Mitreva M."/>
        </authorList>
    </citation>
    <scope>NUCLEOTIDE SEQUENCE [LARGE SCALE GENOMIC DNA]</scope>
    <source>
        <strain evidence="2 3">Baltimore</strain>
    </source>
</reference>
<keyword evidence="3" id="KW-1185">Reference proteome</keyword>
<dbReference type="EMBL" id="JOJR01000624">
    <property type="protein sequence ID" value="RCN35807.1"/>
    <property type="molecule type" value="Genomic_DNA"/>
</dbReference>
<dbReference type="AlphaFoldDB" id="A0A368FZR9"/>
<keyword evidence="1" id="KW-0472">Membrane</keyword>
<sequence>MKLVFSTLPDSISRRFCTWFLSQVEFVISLMFQMNETIPYDEEDLCGVEITDHRFYMSVAGTVLSFVSLFCNLLIAKVLCSSRHAHFFFLALLAMSDSFLSFMYGPVIALDIIKDRLQILWLTRLYWWYVGPLLSLCQDISP</sequence>
<accession>A0A368FZR9</accession>
<organism evidence="2 3">
    <name type="scientific">Ancylostoma caninum</name>
    <name type="common">Dog hookworm</name>
    <dbReference type="NCBI Taxonomy" id="29170"/>
    <lineage>
        <taxon>Eukaryota</taxon>
        <taxon>Metazoa</taxon>
        <taxon>Ecdysozoa</taxon>
        <taxon>Nematoda</taxon>
        <taxon>Chromadorea</taxon>
        <taxon>Rhabditida</taxon>
        <taxon>Rhabditina</taxon>
        <taxon>Rhabditomorpha</taxon>
        <taxon>Strongyloidea</taxon>
        <taxon>Ancylostomatidae</taxon>
        <taxon>Ancylostomatinae</taxon>
        <taxon>Ancylostoma</taxon>
    </lineage>
</organism>
<dbReference type="OrthoDB" id="5791152at2759"/>
<evidence type="ECO:0000313" key="2">
    <source>
        <dbReference type="EMBL" id="RCN35807.1"/>
    </source>
</evidence>
<feature type="transmembrane region" description="Helical" evidence="1">
    <location>
        <begin position="55"/>
        <end position="75"/>
    </location>
</feature>